<evidence type="ECO:0000256" key="6">
    <source>
        <dbReference type="ARBA" id="ARBA00023242"/>
    </source>
</evidence>
<dbReference type="InterPro" id="IPR037382">
    <property type="entry name" value="Rsc/polybromo"/>
</dbReference>
<keyword evidence="5" id="KW-0804">Transcription</keyword>
<dbReference type="Proteomes" id="UP000046393">
    <property type="component" value="Unplaced"/>
</dbReference>
<dbReference type="GO" id="GO:0003682">
    <property type="term" value="F:chromatin binding"/>
    <property type="evidence" value="ECO:0007669"/>
    <property type="project" value="TreeGrafter"/>
</dbReference>
<keyword evidence="7" id="KW-0863">Zinc-finger</keyword>
<accession>A0A0N5AB24</accession>
<dbReference type="PROSITE" id="PS00028">
    <property type="entry name" value="ZINC_FINGER_C2H2_1"/>
    <property type="match status" value="1"/>
</dbReference>
<feature type="DNA-binding region" description="HMG box" evidence="8">
    <location>
        <begin position="55"/>
        <end position="127"/>
    </location>
</feature>
<evidence type="ECO:0000256" key="4">
    <source>
        <dbReference type="ARBA" id="ARBA00023015"/>
    </source>
</evidence>
<evidence type="ECO:0000256" key="7">
    <source>
        <dbReference type="PROSITE-ProRule" id="PRU00042"/>
    </source>
</evidence>
<dbReference type="WBParaSite" id="SMUV_0000135001-mRNA-1">
    <property type="protein sequence ID" value="SMUV_0000135001-mRNA-1"/>
    <property type="gene ID" value="SMUV_0000135001"/>
</dbReference>
<feature type="region of interest" description="Disordered" evidence="9">
    <location>
        <begin position="1"/>
        <end position="40"/>
    </location>
</feature>
<evidence type="ECO:0000259" key="11">
    <source>
        <dbReference type="PROSITE" id="PS50157"/>
    </source>
</evidence>
<dbReference type="PROSITE" id="PS50157">
    <property type="entry name" value="ZINC_FINGER_C2H2_2"/>
    <property type="match status" value="1"/>
</dbReference>
<proteinExistence type="predicted"/>
<keyword evidence="8" id="KW-0238">DNA-binding</keyword>
<protein>
    <submittedName>
        <fullName evidence="13">HMG box domain-containing protein</fullName>
    </submittedName>
</protein>
<dbReference type="Pfam" id="PF00505">
    <property type="entry name" value="HMG_box"/>
    <property type="match status" value="1"/>
</dbReference>
<dbReference type="InterPro" id="IPR013087">
    <property type="entry name" value="Znf_C2H2_type"/>
</dbReference>
<sequence length="484" mass="53716">MEKEMSPLLMKADTSTIPVEPVDDTDETASESLDGGEPAGKQELVSWLASQPKLNARSKSGYILFSAEIRKRIMHENPEAGFGEVSKIVGIEWKKLSEEQKKQYEVRAEYIATERAKQEAREPQQFRLQPGQIRVFMCKWQTCDFQFDTVDGLYEHIKTAHTSQIVDGENQYVCLWASCLKYRKEGKPFPSLPRLHRHIKEKHLNSSAKSIYLNQRSKNYYSCQQSSSGTSTTPSIPVTTYIAVQQTTSNGQQQYAISPSPVAGYVAQAVVTPSNQVVTNGFVNGAAGTYVATPASAAVLHSSGNVQAYHPYPQQIRQVTTVAQPLIGGAGSQYTTVTVQPVGYGIPSTSQQQPQSLQQSTTLIPQAALISDPGRSVVQASRLPEPIFVAPPSSIQVKRVLHSEAYLRYIESLHCGSQRTVSKWNKSMLANRRNTTTHKTLPLNWLKEAQENGVKEDELINALWRLRDHLMQDVANISPQIGSL</sequence>
<dbReference type="GO" id="GO:0008270">
    <property type="term" value="F:zinc ion binding"/>
    <property type="evidence" value="ECO:0007669"/>
    <property type="project" value="UniProtKB-KW"/>
</dbReference>
<evidence type="ECO:0000256" key="3">
    <source>
        <dbReference type="ARBA" id="ARBA00022853"/>
    </source>
</evidence>
<feature type="domain" description="C2H2-type" evidence="11">
    <location>
        <begin position="136"/>
        <end position="164"/>
    </location>
</feature>
<dbReference type="SMART" id="SM00355">
    <property type="entry name" value="ZnF_C2H2"/>
    <property type="match status" value="2"/>
</dbReference>
<dbReference type="InterPro" id="IPR009071">
    <property type="entry name" value="HMG_box_dom"/>
</dbReference>
<evidence type="ECO:0000256" key="8">
    <source>
        <dbReference type="PROSITE-ProRule" id="PRU00267"/>
    </source>
</evidence>
<dbReference type="AlphaFoldDB" id="A0A0N5AB24"/>
<keyword evidence="7" id="KW-0479">Metal-binding</keyword>
<dbReference type="SMART" id="SM00398">
    <property type="entry name" value="HMG"/>
    <property type="match status" value="1"/>
</dbReference>
<dbReference type="PANTHER" id="PTHR16062:SF19">
    <property type="entry name" value="PROTEIN POLYBROMO-1"/>
    <property type="match status" value="1"/>
</dbReference>
<dbReference type="GO" id="GO:0016514">
    <property type="term" value="C:SWI/SNF complex"/>
    <property type="evidence" value="ECO:0007669"/>
    <property type="project" value="TreeGrafter"/>
</dbReference>
<dbReference type="SUPFAM" id="SSF57667">
    <property type="entry name" value="beta-beta-alpha zinc fingers"/>
    <property type="match status" value="1"/>
</dbReference>
<dbReference type="STRING" id="451379.A0A0N5AB24"/>
<feature type="domain" description="HMG box" evidence="10">
    <location>
        <begin position="55"/>
        <end position="127"/>
    </location>
</feature>
<dbReference type="GO" id="GO:0016586">
    <property type="term" value="C:RSC-type complex"/>
    <property type="evidence" value="ECO:0007669"/>
    <property type="project" value="InterPro"/>
</dbReference>
<evidence type="ECO:0000256" key="9">
    <source>
        <dbReference type="SAM" id="MobiDB-lite"/>
    </source>
</evidence>
<name>A0A0N5AB24_9BILA</name>
<dbReference type="GO" id="GO:0003677">
    <property type="term" value="F:DNA binding"/>
    <property type="evidence" value="ECO:0007669"/>
    <property type="project" value="UniProtKB-UniRule"/>
</dbReference>
<evidence type="ECO:0000256" key="5">
    <source>
        <dbReference type="ARBA" id="ARBA00023163"/>
    </source>
</evidence>
<evidence type="ECO:0000256" key="1">
    <source>
        <dbReference type="ARBA" id="ARBA00004123"/>
    </source>
</evidence>
<comment type="subcellular location">
    <subcellularLocation>
        <location evidence="1">Nucleus</location>
    </subcellularLocation>
</comment>
<dbReference type="PANTHER" id="PTHR16062">
    <property type="entry name" value="SWI/SNF-RELATED"/>
    <property type="match status" value="1"/>
</dbReference>
<organism evidence="12 13">
    <name type="scientific">Syphacia muris</name>
    <dbReference type="NCBI Taxonomy" id="451379"/>
    <lineage>
        <taxon>Eukaryota</taxon>
        <taxon>Metazoa</taxon>
        <taxon>Ecdysozoa</taxon>
        <taxon>Nematoda</taxon>
        <taxon>Chromadorea</taxon>
        <taxon>Rhabditida</taxon>
        <taxon>Spirurina</taxon>
        <taxon>Oxyuridomorpha</taxon>
        <taxon>Oxyuroidea</taxon>
        <taxon>Oxyuridae</taxon>
        <taxon>Syphacia</taxon>
    </lineage>
</organism>
<reference evidence="13" key="1">
    <citation type="submission" date="2017-02" db="UniProtKB">
        <authorList>
            <consortium name="WormBaseParasite"/>
        </authorList>
    </citation>
    <scope>IDENTIFICATION</scope>
</reference>
<dbReference type="Gene3D" id="1.10.30.10">
    <property type="entry name" value="High mobility group box domain"/>
    <property type="match status" value="1"/>
</dbReference>
<keyword evidence="6 8" id="KW-0539">Nucleus</keyword>
<dbReference type="PROSITE" id="PS50118">
    <property type="entry name" value="HMG_BOX_2"/>
    <property type="match status" value="1"/>
</dbReference>
<keyword evidence="2" id="KW-0677">Repeat</keyword>
<dbReference type="GO" id="GO:0006338">
    <property type="term" value="P:chromatin remodeling"/>
    <property type="evidence" value="ECO:0007669"/>
    <property type="project" value="InterPro"/>
</dbReference>
<keyword evidence="12" id="KW-1185">Reference proteome</keyword>
<evidence type="ECO:0000313" key="12">
    <source>
        <dbReference type="Proteomes" id="UP000046393"/>
    </source>
</evidence>
<dbReference type="SUPFAM" id="SSF47095">
    <property type="entry name" value="HMG-box"/>
    <property type="match status" value="1"/>
</dbReference>
<evidence type="ECO:0000313" key="13">
    <source>
        <dbReference type="WBParaSite" id="SMUV_0000135001-mRNA-1"/>
    </source>
</evidence>
<keyword evidence="7" id="KW-0862">Zinc</keyword>
<keyword evidence="4" id="KW-0805">Transcription regulation</keyword>
<evidence type="ECO:0000256" key="2">
    <source>
        <dbReference type="ARBA" id="ARBA00022737"/>
    </source>
</evidence>
<dbReference type="Gene3D" id="3.30.160.60">
    <property type="entry name" value="Classic Zinc Finger"/>
    <property type="match status" value="2"/>
</dbReference>
<dbReference type="GO" id="GO:0006368">
    <property type="term" value="P:transcription elongation by RNA polymerase II"/>
    <property type="evidence" value="ECO:0007669"/>
    <property type="project" value="TreeGrafter"/>
</dbReference>
<dbReference type="InterPro" id="IPR036236">
    <property type="entry name" value="Znf_C2H2_sf"/>
</dbReference>
<keyword evidence="3" id="KW-0156">Chromatin regulator</keyword>
<dbReference type="InterPro" id="IPR036910">
    <property type="entry name" value="HMG_box_dom_sf"/>
</dbReference>
<evidence type="ECO:0000259" key="10">
    <source>
        <dbReference type="PROSITE" id="PS50118"/>
    </source>
</evidence>